<name>A0ABV4TU46_9GAMM</name>
<evidence type="ECO:0000313" key="4">
    <source>
        <dbReference type="Proteomes" id="UP001575181"/>
    </source>
</evidence>
<dbReference type="PANTHER" id="PTHR10072:SF47">
    <property type="entry name" value="PROTEIN SUFA"/>
    <property type="match status" value="1"/>
</dbReference>
<organism evidence="3 4">
    <name type="scientific">Thiohalorhabdus methylotrophus</name>
    <dbReference type="NCBI Taxonomy" id="3242694"/>
    <lineage>
        <taxon>Bacteria</taxon>
        <taxon>Pseudomonadati</taxon>
        <taxon>Pseudomonadota</taxon>
        <taxon>Gammaproteobacteria</taxon>
        <taxon>Thiohalorhabdales</taxon>
        <taxon>Thiohalorhabdaceae</taxon>
        <taxon>Thiohalorhabdus</taxon>
    </lineage>
</organism>
<dbReference type="Proteomes" id="UP001575181">
    <property type="component" value="Unassembled WGS sequence"/>
</dbReference>
<dbReference type="PANTHER" id="PTHR10072">
    <property type="entry name" value="IRON-SULFUR CLUSTER ASSEMBLY PROTEIN"/>
    <property type="match status" value="1"/>
</dbReference>
<evidence type="ECO:0000259" key="2">
    <source>
        <dbReference type="Pfam" id="PF01521"/>
    </source>
</evidence>
<evidence type="ECO:0000313" key="3">
    <source>
        <dbReference type="EMBL" id="MFA9460843.1"/>
    </source>
</evidence>
<dbReference type="Pfam" id="PF01521">
    <property type="entry name" value="Fe-S_biosyn"/>
    <property type="match status" value="1"/>
</dbReference>
<reference evidence="3 4" key="1">
    <citation type="submission" date="2024-08" db="EMBL/GenBank/DDBJ databases">
        <title>Whole-genome sequencing of halo(alkali)philic microorganisms from hypersaline lakes.</title>
        <authorList>
            <person name="Sorokin D.Y."/>
            <person name="Merkel A.Y."/>
            <person name="Messina E."/>
            <person name="Yakimov M."/>
        </authorList>
    </citation>
    <scope>NUCLEOTIDE SEQUENCE [LARGE SCALE GENOMIC DNA]</scope>
    <source>
        <strain evidence="3 4">Cl-TMA</strain>
    </source>
</reference>
<dbReference type="InterPro" id="IPR035903">
    <property type="entry name" value="HesB-like_dom_sf"/>
</dbReference>
<dbReference type="RefSeq" id="WP_373655629.1">
    <property type="nucleotide sequence ID" value="NZ_JBGUAW010000005.1"/>
</dbReference>
<dbReference type="PROSITE" id="PS01152">
    <property type="entry name" value="HESB"/>
    <property type="match status" value="1"/>
</dbReference>
<accession>A0ABV4TU46</accession>
<dbReference type="InterPro" id="IPR016092">
    <property type="entry name" value="ATAP"/>
</dbReference>
<evidence type="ECO:0000256" key="1">
    <source>
        <dbReference type="ARBA" id="ARBA00006718"/>
    </source>
</evidence>
<dbReference type="InterPro" id="IPR017870">
    <property type="entry name" value="FeS_cluster_insertion_CS"/>
</dbReference>
<dbReference type="NCBIfam" id="TIGR00049">
    <property type="entry name" value="iron-sulfur cluster assembly accessory protein"/>
    <property type="match status" value="1"/>
</dbReference>
<sequence>MTASLSITERAADQIQTQLAKRGSGIGIRVGVRKSGCSGYMYNLEYVDEPKSEDLVYEAHGAKVYVDPEVMSLIEGTEMDYVTEGLQSMFRFNNPNVTAECGCGESFSVG</sequence>
<dbReference type="InterPro" id="IPR000361">
    <property type="entry name" value="ATAP_core_dom"/>
</dbReference>
<keyword evidence="4" id="KW-1185">Reference proteome</keyword>
<feature type="domain" description="Core" evidence="2">
    <location>
        <begin position="4"/>
        <end position="105"/>
    </location>
</feature>
<proteinExistence type="inferred from homology"/>
<dbReference type="InterPro" id="IPR050322">
    <property type="entry name" value="Fe-S_cluster_asmbl/transfer"/>
</dbReference>
<dbReference type="Gene3D" id="2.60.300.12">
    <property type="entry name" value="HesB-like domain"/>
    <property type="match status" value="1"/>
</dbReference>
<dbReference type="SUPFAM" id="SSF89360">
    <property type="entry name" value="HesB-like domain"/>
    <property type="match status" value="1"/>
</dbReference>
<comment type="caution">
    <text evidence="3">The sequence shown here is derived from an EMBL/GenBank/DDBJ whole genome shotgun (WGS) entry which is preliminary data.</text>
</comment>
<dbReference type="EMBL" id="JBGUAW010000005">
    <property type="protein sequence ID" value="MFA9460843.1"/>
    <property type="molecule type" value="Genomic_DNA"/>
</dbReference>
<gene>
    <name evidence="3" type="ORF">ACERLL_08400</name>
</gene>
<comment type="similarity">
    <text evidence="1">Belongs to the HesB/IscA family.</text>
</comment>
<protein>
    <submittedName>
        <fullName evidence="3">HesB/IscA family protein</fullName>
    </submittedName>
</protein>